<dbReference type="CDD" id="cd05300">
    <property type="entry name" value="2-Hacid_dh_1"/>
    <property type="match status" value="1"/>
</dbReference>
<reference evidence="4 5" key="1">
    <citation type="journal article" date="2017" name="Int. J. Syst. Evol. Microbiol.">
        <title>Ramlibacter alkalitolerans sp. nov., alkali-tolerant bacterium isolated from soil of ginseng.</title>
        <authorList>
            <person name="Lee D.H."/>
            <person name="Cha C.J."/>
        </authorList>
    </citation>
    <scope>NUCLEOTIDE SEQUENCE [LARGE SCALE GENOMIC DNA]</scope>
    <source>
        <strain evidence="4 5">KACC 19305</strain>
    </source>
</reference>
<dbReference type="PANTHER" id="PTHR43333:SF1">
    <property type="entry name" value="D-ISOMER SPECIFIC 2-HYDROXYACID DEHYDROGENASE NAD-BINDING DOMAIN-CONTAINING PROTEIN"/>
    <property type="match status" value="1"/>
</dbReference>
<evidence type="ECO:0000313" key="5">
    <source>
        <dbReference type="Proteomes" id="UP000622707"/>
    </source>
</evidence>
<evidence type="ECO:0000259" key="3">
    <source>
        <dbReference type="Pfam" id="PF02826"/>
    </source>
</evidence>
<keyword evidence="1" id="KW-0560">Oxidoreductase</keyword>
<keyword evidence="5" id="KW-1185">Reference proteome</keyword>
<sequence length="326" mass="34584">MNAPLRILLSRAAGERLGGEIAAVLGARAHVLVGPERGVDAEIAFVSRDVTGLSTKFELQPATQAFYEAMEGASALRWVHIHSAGVDRPVYQRLLARGVRVSTSSGANARVVAHSALAGVLALARHLPLLAAAQRERRWAPLIGSGLPRDLDGQHAVLVGWGPIAQAIGRLLLAFGLRVTVVRQQDRAAGEGFATVAADRLHEVLPAADWLLLACPLTPATRGMIDARALALLPAHARLVNVARGELVDEPALAAALESGRLAGAFLDVFAHEPLPADSPLWSLANVIVTPHSAGFSDGNAARVERLFLDNLRRWCAGEELRNLAD</sequence>
<organism evidence="4 5">
    <name type="scientific">Ramlibacter alkalitolerans</name>
    <dbReference type="NCBI Taxonomy" id="2039631"/>
    <lineage>
        <taxon>Bacteria</taxon>
        <taxon>Pseudomonadati</taxon>
        <taxon>Pseudomonadota</taxon>
        <taxon>Betaproteobacteria</taxon>
        <taxon>Burkholderiales</taxon>
        <taxon>Comamonadaceae</taxon>
        <taxon>Ramlibacter</taxon>
    </lineage>
</organism>
<protein>
    <submittedName>
        <fullName evidence="4">D-2-hydroxyacid dehydrogenase</fullName>
    </submittedName>
</protein>
<dbReference type="Pfam" id="PF02826">
    <property type="entry name" value="2-Hacid_dh_C"/>
    <property type="match status" value="1"/>
</dbReference>
<dbReference type="RefSeq" id="WP_201691764.1">
    <property type="nucleotide sequence ID" value="NZ_JAEQND010000010.1"/>
</dbReference>
<name>A0ABS1JSJ7_9BURK</name>
<dbReference type="InterPro" id="IPR006140">
    <property type="entry name" value="D-isomer_DH_NAD-bd"/>
</dbReference>
<dbReference type="PANTHER" id="PTHR43333">
    <property type="entry name" value="2-HACID_DH_C DOMAIN-CONTAINING PROTEIN"/>
    <property type="match status" value="1"/>
</dbReference>
<proteinExistence type="predicted"/>
<dbReference type="Gene3D" id="3.40.50.720">
    <property type="entry name" value="NAD(P)-binding Rossmann-like Domain"/>
    <property type="match status" value="2"/>
</dbReference>
<dbReference type="EMBL" id="JAEQND010000010">
    <property type="protein sequence ID" value="MBL0427146.1"/>
    <property type="molecule type" value="Genomic_DNA"/>
</dbReference>
<accession>A0ABS1JSJ7</accession>
<dbReference type="Proteomes" id="UP000622707">
    <property type="component" value="Unassembled WGS sequence"/>
</dbReference>
<evidence type="ECO:0000313" key="4">
    <source>
        <dbReference type="EMBL" id="MBL0427146.1"/>
    </source>
</evidence>
<keyword evidence="2" id="KW-0520">NAD</keyword>
<feature type="domain" description="D-isomer specific 2-hydroxyacid dehydrogenase NAD-binding" evidence="3">
    <location>
        <begin position="118"/>
        <end position="294"/>
    </location>
</feature>
<gene>
    <name evidence="4" type="ORF">JI746_18670</name>
</gene>
<dbReference type="InterPro" id="IPR036291">
    <property type="entry name" value="NAD(P)-bd_dom_sf"/>
</dbReference>
<evidence type="ECO:0000256" key="1">
    <source>
        <dbReference type="ARBA" id="ARBA00023002"/>
    </source>
</evidence>
<dbReference type="SUPFAM" id="SSF51735">
    <property type="entry name" value="NAD(P)-binding Rossmann-fold domains"/>
    <property type="match status" value="1"/>
</dbReference>
<evidence type="ECO:0000256" key="2">
    <source>
        <dbReference type="ARBA" id="ARBA00023027"/>
    </source>
</evidence>
<comment type="caution">
    <text evidence="4">The sequence shown here is derived from an EMBL/GenBank/DDBJ whole genome shotgun (WGS) entry which is preliminary data.</text>
</comment>